<sequence>MNLLGILIGSIAATAPQADGPAPGRPRLVVLTDIGGDPDDMQSMRRLMLYANEFEVVGLVASASGTPGEVGRAVTRPDLIREIIDDYEQVVANLRLHADGYPDPDALRAVVRGGDPERGVSNVGEGRSTGGSELIAGAVEASGRPLHVAIWGGAHDLAQALHDLRSRHPADRLEELLGRVRVYAIADQDKWDSRVQGTGEWIRENFPGLRYVESGPPGSDRFSAAFRGMYQNDSKGRDGPTLPLVTDEVARLGQADWVGRNVRDGHGPIGADYPIVGQNPGTERNTRGLKEGDTPSWFFVLSNGLGDPAEPTFGGWGGRFRHDEGGHFVDAEDEHPNGEGDAGLRRKWTVARWRRAYQHDFAARLDWCVSTRDRANHAPVAAVDGEDGRGFVVREASPGSTVSLDASGSTDPDGDPITYRWWIYREPSDPDSEAMISGEDGPRALVSIPEGATGGTVHVILEVEDGGEPSLVGYRRVLVRVGPGR</sequence>
<dbReference type="GO" id="GO:0016799">
    <property type="term" value="F:hydrolase activity, hydrolyzing N-glycosyl compounds"/>
    <property type="evidence" value="ECO:0007669"/>
    <property type="project" value="InterPro"/>
</dbReference>
<feature type="domain" description="Cellulose-binding Sde182 C-terminal" evidence="2">
    <location>
        <begin position="401"/>
        <end position="481"/>
    </location>
</feature>
<feature type="domain" description="Cellulose-binding Sde182 nucleoside hydrolase-like" evidence="1">
    <location>
        <begin position="27"/>
        <end position="320"/>
    </location>
</feature>
<dbReference type="AlphaFoldDB" id="A0A518GX01"/>
<dbReference type="InterPro" id="IPR048527">
    <property type="entry name" value="Sde182_C"/>
</dbReference>
<keyword evidence="4" id="KW-1185">Reference proteome</keyword>
<accession>A0A518GX01</accession>
<evidence type="ECO:0000313" key="3">
    <source>
        <dbReference type="EMBL" id="QDV33120.1"/>
    </source>
</evidence>
<dbReference type="Pfam" id="PF21027">
    <property type="entry name" value="Sde0182_C"/>
    <property type="match status" value="1"/>
</dbReference>
<dbReference type="EMBL" id="CP036426">
    <property type="protein sequence ID" value="QDV33120.1"/>
    <property type="molecule type" value="Genomic_DNA"/>
</dbReference>
<organism evidence="3 4">
    <name type="scientific">Tautonia plasticadhaerens</name>
    <dbReference type="NCBI Taxonomy" id="2527974"/>
    <lineage>
        <taxon>Bacteria</taxon>
        <taxon>Pseudomonadati</taxon>
        <taxon>Planctomycetota</taxon>
        <taxon>Planctomycetia</taxon>
        <taxon>Isosphaerales</taxon>
        <taxon>Isosphaeraceae</taxon>
        <taxon>Tautonia</taxon>
    </lineage>
</organism>
<evidence type="ECO:0008006" key="5">
    <source>
        <dbReference type="Google" id="ProtNLM"/>
    </source>
</evidence>
<dbReference type="Proteomes" id="UP000317835">
    <property type="component" value="Chromosome"/>
</dbReference>
<gene>
    <name evidence="3" type="ORF">ElP_09620</name>
</gene>
<dbReference type="InterPro" id="IPR011483">
    <property type="entry name" value="Sde182_NH-like"/>
</dbReference>
<evidence type="ECO:0000259" key="1">
    <source>
        <dbReference type="Pfam" id="PF07632"/>
    </source>
</evidence>
<proteinExistence type="predicted"/>
<name>A0A518GX01_9BACT</name>
<protein>
    <recommendedName>
        <fullName evidence="5">DUF1593 domain-containing protein</fullName>
    </recommendedName>
</protein>
<reference evidence="3 4" key="1">
    <citation type="submission" date="2019-02" db="EMBL/GenBank/DDBJ databases">
        <title>Deep-cultivation of Planctomycetes and their phenomic and genomic characterization uncovers novel biology.</title>
        <authorList>
            <person name="Wiegand S."/>
            <person name="Jogler M."/>
            <person name="Boedeker C."/>
            <person name="Pinto D."/>
            <person name="Vollmers J."/>
            <person name="Rivas-Marin E."/>
            <person name="Kohn T."/>
            <person name="Peeters S.H."/>
            <person name="Heuer A."/>
            <person name="Rast P."/>
            <person name="Oberbeckmann S."/>
            <person name="Bunk B."/>
            <person name="Jeske O."/>
            <person name="Meyerdierks A."/>
            <person name="Storesund J.E."/>
            <person name="Kallscheuer N."/>
            <person name="Luecker S."/>
            <person name="Lage O.M."/>
            <person name="Pohl T."/>
            <person name="Merkel B.J."/>
            <person name="Hornburger P."/>
            <person name="Mueller R.-W."/>
            <person name="Bruemmer F."/>
            <person name="Labrenz M."/>
            <person name="Spormann A.M."/>
            <person name="Op den Camp H."/>
            <person name="Overmann J."/>
            <person name="Amann R."/>
            <person name="Jetten M.S.M."/>
            <person name="Mascher T."/>
            <person name="Medema M.H."/>
            <person name="Devos D.P."/>
            <person name="Kaster A.-K."/>
            <person name="Ovreas L."/>
            <person name="Rohde M."/>
            <person name="Galperin M.Y."/>
            <person name="Jogler C."/>
        </authorList>
    </citation>
    <scope>NUCLEOTIDE SEQUENCE [LARGE SCALE GENOMIC DNA]</scope>
    <source>
        <strain evidence="3 4">ElP</strain>
    </source>
</reference>
<dbReference type="InterPro" id="IPR036452">
    <property type="entry name" value="Ribo_hydro-like"/>
</dbReference>
<evidence type="ECO:0000313" key="4">
    <source>
        <dbReference type="Proteomes" id="UP000317835"/>
    </source>
</evidence>
<dbReference type="Gene3D" id="3.90.245.10">
    <property type="entry name" value="Ribonucleoside hydrolase-like"/>
    <property type="match status" value="1"/>
</dbReference>
<evidence type="ECO:0000259" key="2">
    <source>
        <dbReference type="Pfam" id="PF21027"/>
    </source>
</evidence>
<dbReference type="InterPro" id="IPR013783">
    <property type="entry name" value="Ig-like_fold"/>
</dbReference>
<dbReference type="RefSeq" id="WP_197446719.1">
    <property type="nucleotide sequence ID" value="NZ_CP036426.1"/>
</dbReference>
<dbReference type="Pfam" id="PF07632">
    <property type="entry name" value="Sde182_NH-like"/>
    <property type="match status" value="1"/>
</dbReference>
<dbReference type="Gene3D" id="2.60.40.10">
    <property type="entry name" value="Immunoglobulins"/>
    <property type="match status" value="1"/>
</dbReference>
<dbReference type="KEGG" id="tpla:ElP_09620"/>